<accession>A0A0M9DLD9</accession>
<comment type="caution">
    <text evidence="2">The sequence shown here is derived from an EMBL/GenBank/DDBJ whole genome shotgun (WGS) entry which is preliminary data.</text>
</comment>
<dbReference type="GO" id="GO:0045493">
    <property type="term" value="P:xylan catabolic process"/>
    <property type="evidence" value="ECO:0007669"/>
    <property type="project" value="UniProtKB-KW"/>
</dbReference>
<dbReference type="AlphaFoldDB" id="A0A0M9DLD9"/>
<dbReference type="Gene3D" id="3.20.20.370">
    <property type="entry name" value="Glycoside hydrolase/deacetylase"/>
    <property type="match status" value="1"/>
</dbReference>
<evidence type="ECO:0000313" key="3">
    <source>
        <dbReference type="Proteomes" id="UP000037977"/>
    </source>
</evidence>
<keyword evidence="2" id="KW-0858">Xylan degradation</keyword>
<feature type="domain" description="NodB homology" evidence="1">
    <location>
        <begin position="38"/>
        <end position="270"/>
    </location>
</feature>
<dbReference type="SUPFAM" id="SSF88713">
    <property type="entry name" value="Glycoside hydrolase/deacetylase"/>
    <property type="match status" value="1"/>
</dbReference>
<dbReference type="PANTHER" id="PTHR47561:SF1">
    <property type="entry name" value="POLYSACCHARIDE DEACETYLASE FAMILY PROTEIN (AFU_ORTHOLOGUE AFUA_6G05030)"/>
    <property type="match status" value="1"/>
</dbReference>
<proteinExistence type="predicted"/>
<dbReference type="PROSITE" id="PS51677">
    <property type="entry name" value="NODB"/>
    <property type="match status" value="1"/>
</dbReference>
<dbReference type="CDD" id="cd10938">
    <property type="entry name" value="CE4_HpPgdA_like"/>
    <property type="match status" value="1"/>
</dbReference>
<dbReference type="InterPro" id="IPR037950">
    <property type="entry name" value="PgdA-like"/>
</dbReference>
<name>A0A0M9DLD9_9BACI</name>
<reference evidence="2 3" key="1">
    <citation type="submission" date="2015-07" db="EMBL/GenBank/DDBJ databases">
        <title>Genome sequencing project for genomic taxonomy and phylogenomics of Bacillus-like bacteria.</title>
        <authorList>
            <person name="Liu B."/>
            <person name="Wang J."/>
            <person name="Zhu Y."/>
            <person name="Liu G."/>
            <person name="Chen Q."/>
            <person name="Chen Z."/>
            <person name="Che J."/>
            <person name="Ge C."/>
            <person name="Shi H."/>
            <person name="Pan Z."/>
            <person name="Liu X."/>
        </authorList>
    </citation>
    <scope>NUCLEOTIDE SEQUENCE [LARGE SCALE GENOMIC DNA]</scope>
    <source>
        <strain evidence="2 3">DSM 54</strain>
    </source>
</reference>
<dbReference type="GO" id="GO:0016798">
    <property type="term" value="F:hydrolase activity, acting on glycosyl bonds"/>
    <property type="evidence" value="ECO:0007669"/>
    <property type="project" value="UniProtKB-KW"/>
</dbReference>
<organism evidence="2 3">
    <name type="scientific">Lysinibacillus macroides</name>
    <dbReference type="NCBI Taxonomy" id="33935"/>
    <lineage>
        <taxon>Bacteria</taxon>
        <taxon>Bacillati</taxon>
        <taxon>Bacillota</taxon>
        <taxon>Bacilli</taxon>
        <taxon>Bacillales</taxon>
        <taxon>Bacillaceae</taxon>
        <taxon>Lysinibacillus</taxon>
    </lineage>
</organism>
<dbReference type="PATRIC" id="fig|33935.3.peg.516"/>
<dbReference type="InterPro" id="IPR002509">
    <property type="entry name" value="NODB_dom"/>
</dbReference>
<dbReference type="RefSeq" id="WP_053994017.1">
    <property type="nucleotide sequence ID" value="NZ_CP065643.1"/>
</dbReference>
<keyword evidence="3" id="KW-1185">Reference proteome</keyword>
<dbReference type="InterPro" id="IPR011330">
    <property type="entry name" value="Glyco_hydro/deAcase_b/a-brl"/>
</dbReference>
<sequence length="284" mass="32214">MQSTGKVRIPEGKKVAVNIGVDFDAASVWYGTFGQTSPAYLARGEFGAEVGVPRLLNLFEKYNITTTFCIPGHTVDTHTKTVKDIIRAGHEICHHGYAHENPTDMSYEQEESIMLKGLEALKRVGVEPVGYRSPAWDYSPNTLKLLEKYNFKYDSSLMGNDLHPYRPREVNVDFDNGNTFGAPSHIIEIPVSWYLDDFPTQEYVIGGGEGLRSNVEVYERWKSIFDYAVEHEKGACYILTVHPQTIGRAHNIQMLERLIRYMEEKGAWFTTLENICSAYEESAN</sequence>
<dbReference type="Proteomes" id="UP000037977">
    <property type="component" value="Unassembled WGS sequence"/>
</dbReference>
<keyword evidence="2" id="KW-0378">Hydrolase</keyword>
<keyword evidence="2" id="KW-0119">Carbohydrate metabolism</keyword>
<keyword evidence="2" id="KW-0326">Glycosidase</keyword>
<dbReference type="EMBL" id="LGCI01000005">
    <property type="protein sequence ID" value="KOY82780.1"/>
    <property type="molecule type" value="Genomic_DNA"/>
</dbReference>
<dbReference type="PANTHER" id="PTHR47561">
    <property type="entry name" value="POLYSACCHARIDE DEACETYLASE FAMILY PROTEIN (AFU_ORTHOLOGUE AFUA_6G05030)"/>
    <property type="match status" value="1"/>
</dbReference>
<protein>
    <submittedName>
        <fullName evidence="2">Xylanase deacetylase</fullName>
    </submittedName>
</protein>
<dbReference type="GO" id="GO:0016810">
    <property type="term" value="F:hydrolase activity, acting on carbon-nitrogen (but not peptide) bonds"/>
    <property type="evidence" value="ECO:0007669"/>
    <property type="project" value="InterPro"/>
</dbReference>
<dbReference type="STRING" id="33935.ADM90_05485"/>
<keyword evidence="2" id="KW-0624">Polysaccharide degradation</keyword>
<evidence type="ECO:0000259" key="1">
    <source>
        <dbReference type="PROSITE" id="PS51677"/>
    </source>
</evidence>
<evidence type="ECO:0000313" key="2">
    <source>
        <dbReference type="EMBL" id="KOY82780.1"/>
    </source>
</evidence>
<gene>
    <name evidence="2" type="ORF">ADM90_05485</name>
</gene>
<dbReference type="OrthoDB" id="9806342at2"/>
<dbReference type="Pfam" id="PF01522">
    <property type="entry name" value="Polysacc_deac_1"/>
    <property type="match status" value="1"/>
</dbReference>